<dbReference type="OrthoDB" id="5967017at2759"/>
<feature type="compositionally biased region" description="Acidic residues" evidence="1">
    <location>
        <begin position="369"/>
        <end position="387"/>
    </location>
</feature>
<sequence length="395" mass="44753">MEEENYAREEQLKFEVKLGETKLQMQAKIQDANPGGHNTSKTETGEGMKGMSVRLPKINIVQFDGSYMDWPRFWGQFTETVDKSNIAAINKFTYLCGFLGPKVKRRVESLPFTAEGYNRAKSILQDQYGKTPEIVKAYIKEIMDLPHISGANPKKIAEFSEKLNYGVQALETLNKLKDVQGNVSMTLDKLPAIRGDLVRDDPDWESWDFAKLAEAIRQWTKRNPVYEKESDASGKFGKPAKQRKSEATDILGDATFSLHKWASNANELDGESDSNEDREEQTAAKQQLGVKPTETKILGVKWEKENDTLSVQLGSNSENPTKRSILSRNCETCSGHAGEGIFYKHGNFCDKRHLLESSNQLEPRRSALEDDLDDLESEEDEEDEEEEKVLFCSFD</sequence>
<accession>A0A6S7FQN7</accession>
<dbReference type="EMBL" id="CACRXK020000479">
    <property type="protein sequence ID" value="CAB3982224.1"/>
    <property type="molecule type" value="Genomic_DNA"/>
</dbReference>
<dbReference type="InterPro" id="IPR005312">
    <property type="entry name" value="DUF1759"/>
</dbReference>
<comment type="caution">
    <text evidence="2">The sequence shown here is derived from an EMBL/GenBank/DDBJ whole genome shotgun (WGS) entry which is preliminary data.</text>
</comment>
<evidence type="ECO:0000256" key="1">
    <source>
        <dbReference type="SAM" id="MobiDB-lite"/>
    </source>
</evidence>
<gene>
    <name evidence="2" type="ORF">PACLA_8A022108</name>
</gene>
<name>A0A6S7FQN7_PARCT</name>
<reference evidence="2" key="1">
    <citation type="submission" date="2020-04" db="EMBL/GenBank/DDBJ databases">
        <authorList>
            <person name="Alioto T."/>
            <person name="Alioto T."/>
            <person name="Gomez Garrido J."/>
        </authorList>
    </citation>
    <scope>NUCLEOTIDE SEQUENCE</scope>
    <source>
        <strain evidence="2">A484AB</strain>
    </source>
</reference>
<protein>
    <submittedName>
        <fullName evidence="2">Uncharacterized protein</fullName>
    </submittedName>
</protein>
<feature type="compositionally biased region" description="Acidic residues" evidence="1">
    <location>
        <begin position="268"/>
        <end position="279"/>
    </location>
</feature>
<dbReference type="Pfam" id="PF03564">
    <property type="entry name" value="DUF1759"/>
    <property type="match status" value="1"/>
</dbReference>
<dbReference type="Proteomes" id="UP001152795">
    <property type="component" value="Unassembled WGS sequence"/>
</dbReference>
<organism evidence="2 3">
    <name type="scientific">Paramuricea clavata</name>
    <name type="common">Red gorgonian</name>
    <name type="synonym">Violescent sea-whip</name>
    <dbReference type="NCBI Taxonomy" id="317549"/>
    <lineage>
        <taxon>Eukaryota</taxon>
        <taxon>Metazoa</taxon>
        <taxon>Cnidaria</taxon>
        <taxon>Anthozoa</taxon>
        <taxon>Octocorallia</taxon>
        <taxon>Malacalcyonacea</taxon>
        <taxon>Plexauridae</taxon>
        <taxon>Paramuricea</taxon>
    </lineage>
</organism>
<evidence type="ECO:0000313" key="3">
    <source>
        <dbReference type="Proteomes" id="UP001152795"/>
    </source>
</evidence>
<feature type="region of interest" description="Disordered" evidence="1">
    <location>
        <begin position="360"/>
        <end position="395"/>
    </location>
</feature>
<keyword evidence="3" id="KW-1185">Reference proteome</keyword>
<dbReference type="PANTHER" id="PTHR47331">
    <property type="entry name" value="PHD-TYPE DOMAIN-CONTAINING PROTEIN"/>
    <property type="match status" value="1"/>
</dbReference>
<feature type="region of interest" description="Disordered" evidence="1">
    <location>
        <begin position="266"/>
        <end position="292"/>
    </location>
</feature>
<proteinExistence type="predicted"/>
<evidence type="ECO:0000313" key="2">
    <source>
        <dbReference type="EMBL" id="CAB3982224.1"/>
    </source>
</evidence>
<dbReference type="AlphaFoldDB" id="A0A6S7FQN7"/>